<dbReference type="NCBIfam" id="TIGR01297">
    <property type="entry name" value="CDF"/>
    <property type="match status" value="1"/>
</dbReference>
<dbReference type="Gene3D" id="3.30.70.1350">
    <property type="entry name" value="Cation efflux protein, cytoplasmic domain"/>
    <property type="match status" value="1"/>
</dbReference>
<comment type="similarity">
    <text evidence="2">Belongs to the cation diffusion facilitator (CDF) transporter (TC 2.A.4) family.</text>
</comment>
<evidence type="ECO:0000256" key="5">
    <source>
        <dbReference type="ARBA" id="ARBA00022989"/>
    </source>
</evidence>
<evidence type="ECO:0000259" key="8">
    <source>
        <dbReference type="Pfam" id="PF01545"/>
    </source>
</evidence>
<comment type="caution">
    <text evidence="10">The sequence shown here is derived from an EMBL/GenBank/DDBJ whole genome shotgun (WGS) entry which is preliminary data.</text>
</comment>
<evidence type="ECO:0000313" key="10">
    <source>
        <dbReference type="EMBL" id="MBS7526499.1"/>
    </source>
</evidence>
<dbReference type="InterPro" id="IPR002524">
    <property type="entry name" value="Cation_efflux"/>
</dbReference>
<evidence type="ECO:0000256" key="6">
    <source>
        <dbReference type="ARBA" id="ARBA00023136"/>
    </source>
</evidence>
<evidence type="ECO:0000259" key="9">
    <source>
        <dbReference type="Pfam" id="PF16916"/>
    </source>
</evidence>
<feature type="domain" description="Cation efflux protein transmembrane" evidence="8">
    <location>
        <begin position="16"/>
        <end position="215"/>
    </location>
</feature>
<reference evidence="10 11" key="1">
    <citation type="submission" date="2021-05" db="EMBL/GenBank/DDBJ databases">
        <title>Fusibacter ferrireducens sp. nov., an anaerobic, sulfur- and Fe-reducing bacterium isolated from the mangrove sediment.</title>
        <authorList>
            <person name="Qiu D."/>
        </authorList>
    </citation>
    <scope>NUCLEOTIDE SEQUENCE [LARGE SCALE GENOMIC DNA]</scope>
    <source>
        <strain evidence="10 11">DSM 12116</strain>
    </source>
</reference>
<dbReference type="Gene3D" id="1.20.1510.10">
    <property type="entry name" value="Cation efflux protein transmembrane domain"/>
    <property type="match status" value="1"/>
</dbReference>
<dbReference type="Pfam" id="PF01545">
    <property type="entry name" value="Cation_efflux"/>
    <property type="match status" value="1"/>
</dbReference>
<feature type="transmembrane region" description="Helical" evidence="7">
    <location>
        <begin position="83"/>
        <end position="100"/>
    </location>
</feature>
<keyword evidence="5 7" id="KW-1133">Transmembrane helix</keyword>
<dbReference type="InterPro" id="IPR027469">
    <property type="entry name" value="Cation_efflux_TMD_sf"/>
</dbReference>
<dbReference type="EMBL" id="JAHBCL010000010">
    <property type="protein sequence ID" value="MBS7526499.1"/>
    <property type="molecule type" value="Genomic_DNA"/>
</dbReference>
<name>A0ABS5PMU3_9FIRM</name>
<evidence type="ECO:0000256" key="4">
    <source>
        <dbReference type="ARBA" id="ARBA00022692"/>
    </source>
</evidence>
<dbReference type="PANTHER" id="PTHR43840">
    <property type="entry name" value="MITOCHONDRIAL METAL TRANSPORTER 1-RELATED"/>
    <property type="match status" value="1"/>
</dbReference>
<gene>
    <name evidence="10" type="ORF">KHM83_07395</name>
</gene>
<feature type="transmembrane region" description="Helical" evidence="7">
    <location>
        <begin position="190"/>
        <end position="211"/>
    </location>
</feature>
<dbReference type="Proteomes" id="UP000746471">
    <property type="component" value="Unassembled WGS sequence"/>
</dbReference>
<dbReference type="PANTHER" id="PTHR43840:SF15">
    <property type="entry name" value="MITOCHONDRIAL METAL TRANSPORTER 1-RELATED"/>
    <property type="match status" value="1"/>
</dbReference>
<evidence type="ECO:0000256" key="7">
    <source>
        <dbReference type="SAM" id="Phobius"/>
    </source>
</evidence>
<dbReference type="InterPro" id="IPR058533">
    <property type="entry name" value="Cation_efflux_TM"/>
</dbReference>
<dbReference type="SUPFAM" id="SSF160240">
    <property type="entry name" value="Cation efflux protein cytoplasmic domain-like"/>
    <property type="match status" value="1"/>
</dbReference>
<dbReference type="Pfam" id="PF16916">
    <property type="entry name" value="ZT_dimer"/>
    <property type="match status" value="1"/>
</dbReference>
<dbReference type="InterPro" id="IPR050291">
    <property type="entry name" value="CDF_Transporter"/>
</dbReference>
<organism evidence="10 11">
    <name type="scientific">Fusibacter paucivorans</name>
    <dbReference type="NCBI Taxonomy" id="76009"/>
    <lineage>
        <taxon>Bacteria</taxon>
        <taxon>Bacillati</taxon>
        <taxon>Bacillota</taxon>
        <taxon>Clostridia</taxon>
        <taxon>Eubacteriales</taxon>
        <taxon>Eubacteriales Family XII. Incertae Sedis</taxon>
        <taxon>Fusibacter</taxon>
    </lineage>
</organism>
<evidence type="ECO:0000256" key="3">
    <source>
        <dbReference type="ARBA" id="ARBA00022448"/>
    </source>
</evidence>
<feature type="domain" description="Cation efflux protein cytoplasmic" evidence="9">
    <location>
        <begin position="219"/>
        <end position="297"/>
    </location>
</feature>
<evidence type="ECO:0000256" key="2">
    <source>
        <dbReference type="ARBA" id="ARBA00008114"/>
    </source>
</evidence>
<dbReference type="InterPro" id="IPR036837">
    <property type="entry name" value="Cation_efflux_CTD_sf"/>
</dbReference>
<keyword evidence="6 7" id="KW-0472">Membrane</keyword>
<protein>
    <submittedName>
        <fullName evidence="10">Cation transporter</fullName>
    </submittedName>
</protein>
<feature type="transmembrane region" description="Helical" evidence="7">
    <location>
        <begin position="14"/>
        <end position="35"/>
    </location>
</feature>
<evidence type="ECO:0000313" key="11">
    <source>
        <dbReference type="Proteomes" id="UP000746471"/>
    </source>
</evidence>
<dbReference type="InterPro" id="IPR027470">
    <property type="entry name" value="Cation_efflux_CTD"/>
</dbReference>
<keyword evidence="11" id="KW-1185">Reference proteome</keyword>
<sequence length="318" mass="35521">MKKELLRSRAAKKITLLGFWANGGLTFFKLVAGYAGHSQAMLADGIHSLSDFLTDIVVLIGFKITEKPEDDDHTYGHGKYETLATIIISIMLAVVGYNIFKAGVVNIYGSFHGEVIPPPEPIALLAAAVSIVVKEYLYRRTSKVANQINSAAVKANAWHHRSDAFSSMGTSIGIGGAMLLGHQWTILDPIASVIVSVFILKVAFEIFMPALNELMESALPQEKMNQIRNILEDTPAVITYHEIRARKLGNRVAIEFHIMVEENMKITQAHDIATHIEEALFEKFGQDSIITIHLEPYIHEEYLYYLEKEKEKNAKKVN</sequence>
<evidence type="ECO:0000256" key="1">
    <source>
        <dbReference type="ARBA" id="ARBA00004141"/>
    </source>
</evidence>
<keyword evidence="4 7" id="KW-0812">Transmembrane</keyword>
<dbReference type="RefSeq" id="WP_213236356.1">
    <property type="nucleotide sequence ID" value="NZ_JAHBCL010000010.1"/>
</dbReference>
<dbReference type="SUPFAM" id="SSF161111">
    <property type="entry name" value="Cation efflux protein transmembrane domain-like"/>
    <property type="match status" value="1"/>
</dbReference>
<accession>A0ABS5PMU3</accession>
<proteinExistence type="inferred from homology"/>
<feature type="transmembrane region" description="Helical" evidence="7">
    <location>
        <begin position="164"/>
        <end position="184"/>
    </location>
</feature>
<comment type="subcellular location">
    <subcellularLocation>
        <location evidence="1">Membrane</location>
        <topology evidence="1">Multi-pass membrane protein</topology>
    </subcellularLocation>
</comment>
<keyword evidence="3" id="KW-0813">Transport</keyword>